<comment type="caution">
    <text evidence="3">The sequence shown here is derived from an EMBL/GenBank/DDBJ whole genome shotgun (WGS) entry which is preliminary data.</text>
</comment>
<evidence type="ECO:0000256" key="2">
    <source>
        <dbReference type="SAM" id="SignalP"/>
    </source>
</evidence>
<feature type="chain" id="PRO_5037001797" evidence="2">
    <location>
        <begin position="21"/>
        <end position="343"/>
    </location>
</feature>
<name>A0A937X9L6_UNCEI</name>
<accession>A0A937X9L6</accession>
<reference evidence="3" key="1">
    <citation type="submission" date="2019-03" db="EMBL/GenBank/DDBJ databases">
        <title>Lake Tanganyika Metagenome-Assembled Genomes (MAGs).</title>
        <authorList>
            <person name="Tran P."/>
        </authorList>
    </citation>
    <scope>NUCLEOTIDE SEQUENCE</scope>
    <source>
        <strain evidence="3">M_DeepCast_400m_m2_100</strain>
    </source>
</reference>
<dbReference type="AlphaFoldDB" id="A0A937X9L6"/>
<sequence length="343" mass="34540">MARGFVWIVLVLAAAGTVTAAEAAGKAGDPSDAGLAAAVERAGGPGDADGAGPAAGAERADNAGGADALSSLENGVFIVHVAQSFQYTTDAPEGGWCHAFDVRYGISRCEDQVVRVDTKEPILWFVVAAWSEPKAWCGAGFGFGEYDKEAFVFTGHGPCFPDQGIELATQGWPGPLGGTAIVTTTERWEGNYVPLYHFTGYAYAPGEIPLSLEPRTFSAGTVDCGIERGTADAVALGGLGLFQDGWPVCPPQARSAATERAGGAAGSTARGDAEEADDGAEAAADEPGAAADEPGAAADEPGAAADEAGAADEPEGVESRPAGGTEPPESSGAPAGLTAPERR</sequence>
<gene>
    <name evidence="3" type="ORF">FJY75_04090</name>
</gene>
<organism evidence="3 4">
    <name type="scientific">Eiseniibacteriota bacterium</name>
    <dbReference type="NCBI Taxonomy" id="2212470"/>
    <lineage>
        <taxon>Bacteria</taxon>
        <taxon>Candidatus Eiseniibacteriota</taxon>
    </lineage>
</organism>
<feature type="region of interest" description="Disordered" evidence="1">
    <location>
        <begin position="40"/>
        <end position="62"/>
    </location>
</feature>
<feature type="region of interest" description="Disordered" evidence="1">
    <location>
        <begin position="252"/>
        <end position="343"/>
    </location>
</feature>
<feature type="compositionally biased region" description="Low complexity" evidence="1">
    <location>
        <begin position="285"/>
        <end position="308"/>
    </location>
</feature>
<dbReference type="EMBL" id="VGIY01000066">
    <property type="protein sequence ID" value="MBM3317014.1"/>
    <property type="molecule type" value="Genomic_DNA"/>
</dbReference>
<feature type="compositionally biased region" description="Low complexity" evidence="1">
    <location>
        <begin position="253"/>
        <end position="270"/>
    </location>
</feature>
<protein>
    <submittedName>
        <fullName evidence="3">Uncharacterized protein</fullName>
    </submittedName>
</protein>
<keyword evidence="2" id="KW-0732">Signal</keyword>
<evidence type="ECO:0000256" key="1">
    <source>
        <dbReference type="SAM" id="MobiDB-lite"/>
    </source>
</evidence>
<feature type="signal peptide" evidence="2">
    <location>
        <begin position="1"/>
        <end position="20"/>
    </location>
</feature>
<proteinExistence type="predicted"/>
<evidence type="ECO:0000313" key="3">
    <source>
        <dbReference type="EMBL" id="MBM3317014.1"/>
    </source>
</evidence>
<feature type="compositionally biased region" description="Acidic residues" evidence="1">
    <location>
        <begin position="274"/>
        <end position="284"/>
    </location>
</feature>
<feature type="compositionally biased region" description="Low complexity" evidence="1">
    <location>
        <begin position="50"/>
        <end position="62"/>
    </location>
</feature>
<dbReference type="Proteomes" id="UP000748308">
    <property type="component" value="Unassembled WGS sequence"/>
</dbReference>
<evidence type="ECO:0000313" key="4">
    <source>
        <dbReference type="Proteomes" id="UP000748308"/>
    </source>
</evidence>